<dbReference type="NCBIfam" id="NF042963">
    <property type="entry name" value="DUF1156_antiphage"/>
    <property type="match status" value="1"/>
</dbReference>
<dbReference type="EMBL" id="SVCM01000042">
    <property type="protein sequence ID" value="MBE6059266.1"/>
    <property type="molecule type" value="Genomic_DNA"/>
</dbReference>
<dbReference type="InterPro" id="IPR029063">
    <property type="entry name" value="SAM-dependent_MTases_sf"/>
</dbReference>
<dbReference type="InterPro" id="IPR009537">
    <property type="entry name" value="DUF1156"/>
</dbReference>
<proteinExistence type="predicted"/>
<sequence length="988" mass="113614">MAYDKSFIEVQFPVSKISKESYKERKAGSNQTLTGLGKWWGRKPLILVRAAIVAALLPATDNPKKDREIFLKILSMDDRGLELRKNKPISTKDLLTNATAKEKEFYFVYDNEDYIAKYNKGITKEDKDKLQISVFNRFSYDKKLQYCLRPEEVNNDATYDWKIINEHLGTTASSLQELVKELGVKRFGKEPRVGDCFAGGGSIPFEAGRIGCDVYASDLNPLAGLLTWADLNILSKSNSEVEQLKKFQERVYDEVAKQVEEWGIENNEKGWKAKYYLYCNETICPECGCKVPLAPNWAVSDSFKTVAKLEYNEANHGFDIIIENGVSKEEMKKAKESATIVKGSLVCPHCNNSTPIASLRKDKKNEDGNTVYGLRKWEKDEFIPREDDVFQREDDVFQERLYAIKYIEKFADKSWEEVMKKPAPATDACYGSVYYTAPTKEDLQREEKVKELLKERINEWQEKGFIPASEIEEGEKTDEPIRTRGWKYWHQLFSPRQLLLHGLIAEKASELASSDSEKVIAVLGINGLANRNSKLIIWNYAYDKSEQTFTNQALNTLYNYPVRGMSSMFTAWIFEIRNYEFKSNSSIKLKDARKIDDVCNLWITDPPYADAVNYHELSEFFLAWDKVAIKNIFKEWYSDSKRILAVKGVGETFNNSMVEIYSSLCGNMSDDGMQIVMFTHSDVKVWAELAMILWSSGLQVTAAWNIATETESGGLKDGNYVKGTVILILRKQSSDETAYLDELYAEIEEEVKYQIDSMRKLDDKEDPNFSDPDYLLAAYAASLKILTSFKNIEDIDVKYELSKARNTYEISPIENIINQAVKIAYDYLIPSEFDSFIWKSLIPEERLYLKGIELEKQNLYQLSAYQELARGFGVDEYTTMLASTKANTARLKTPKEFAMKNLNDSSTFGNSLLRNILVAIHLGLKEEDTYKGRNWLKTEVTDYWNKRSSIIEILNYLSKAEYIDNMEYWKECAHEAFILKNLVENDNI</sequence>
<dbReference type="Pfam" id="PF06634">
    <property type="entry name" value="DUF1156"/>
    <property type="match status" value="1"/>
</dbReference>
<evidence type="ECO:0000313" key="2">
    <source>
        <dbReference type="EMBL" id="MBE6059266.1"/>
    </source>
</evidence>
<dbReference type="SUPFAM" id="SSF53335">
    <property type="entry name" value="S-adenosyl-L-methionine-dependent methyltransferases"/>
    <property type="match status" value="1"/>
</dbReference>
<comment type="caution">
    <text evidence="2">The sequence shown here is derived from an EMBL/GenBank/DDBJ whole genome shotgun (WGS) entry which is preliminary data.</text>
</comment>
<evidence type="ECO:0000259" key="1">
    <source>
        <dbReference type="Pfam" id="PF06634"/>
    </source>
</evidence>
<feature type="domain" description="DUF1156" evidence="1">
    <location>
        <begin position="11"/>
        <end position="73"/>
    </location>
</feature>
<organism evidence="2 3">
    <name type="scientific">Clostridium sulfidigenes</name>
    <dbReference type="NCBI Taxonomy" id="318464"/>
    <lineage>
        <taxon>Bacteria</taxon>
        <taxon>Bacillati</taxon>
        <taxon>Bacillota</taxon>
        <taxon>Clostridia</taxon>
        <taxon>Eubacteriales</taxon>
        <taxon>Clostridiaceae</taxon>
        <taxon>Clostridium</taxon>
    </lineage>
</organism>
<protein>
    <submittedName>
        <fullName evidence="2">DUF1156 domain-containing protein</fullName>
    </submittedName>
</protein>
<dbReference type="Proteomes" id="UP000768462">
    <property type="component" value="Unassembled WGS sequence"/>
</dbReference>
<reference evidence="2" key="1">
    <citation type="submission" date="2019-04" db="EMBL/GenBank/DDBJ databases">
        <title>Evolution of Biomass-Degrading Anaerobic Consortia Revealed by Metagenomics.</title>
        <authorList>
            <person name="Peng X."/>
        </authorList>
    </citation>
    <scope>NUCLEOTIDE SEQUENCE</scope>
    <source>
        <strain evidence="2">SIG254</strain>
    </source>
</reference>
<evidence type="ECO:0000313" key="3">
    <source>
        <dbReference type="Proteomes" id="UP000768462"/>
    </source>
</evidence>
<gene>
    <name evidence="2" type="ORF">E7215_03705</name>
</gene>
<dbReference type="AlphaFoldDB" id="A0A927W6X1"/>
<accession>A0A927W6X1</accession>
<name>A0A927W6X1_9CLOT</name>
<dbReference type="InterPro" id="IPR049953">
    <property type="entry name" value="Antiphage_assoc"/>
</dbReference>